<dbReference type="AlphaFoldDB" id="A5AV20"/>
<keyword evidence="2" id="KW-0472">Membrane</keyword>
<dbReference type="PANTHER" id="PTHR31549">
    <property type="entry name" value="PROTEIN, PUTATIVE (DUF247)-RELATED-RELATED"/>
    <property type="match status" value="1"/>
</dbReference>
<feature type="region of interest" description="Disordered" evidence="1">
    <location>
        <begin position="1"/>
        <end position="28"/>
    </location>
</feature>
<protein>
    <submittedName>
        <fullName evidence="3">Uncharacterized protein</fullName>
    </submittedName>
</protein>
<reference evidence="3" key="1">
    <citation type="journal article" date="2007" name="PLoS ONE">
        <title>The first genome sequence of an elite grapevine cultivar (Pinot noir Vitis vinifera L.): coping with a highly heterozygous genome.</title>
        <authorList>
            <person name="Velasco R."/>
            <person name="Zharkikh A."/>
            <person name="Troggio M."/>
            <person name="Cartwright D.A."/>
            <person name="Cestaro A."/>
            <person name="Pruss D."/>
            <person name="Pindo M."/>
            <person name="FitzGerald L.M."/>
            <person name="Vezzulli S."/>
            <person name="Reid J."/>
            <person name="Malacarne G."/>
            <person name="Iliev D."/>
            <person name="Coppola G."/>
            <person name="Wardell B."/>
            <person name="Micheletti D."/>
            <person name="Macalma T."/>
            <person name="Facci M."/>
            <person name="Mitchell J.T."/>
            <person name="Perazzolli M."/>
            <person name="Eldredge G."/>
            <person name="Gatto P."/>
            <person name="Oyzerski R."/>
            <person name="Moretto M."/>
            <person name="Gutin N."/>
            <person name="Stefanini M."/>
            <person name="Chen Y."/>
            <person name="Segala C."/>
            <person name="Davenport C."/>
            <person name="Dematte L."/>
            <person name="Mraz A."/>
            <person name="Battilana J."/>
            <person name="Stormo K."/>
            <person name="Costa F."/>
            <person name="Tao Q."/>
            <person name="Si-Ammour A."/>
            <person name="Harkins T."/>
            <person name="Lackey A."/>
            <person name="Perbost C."/>
            <person name="Taillon B."/>
            <person name="Stella A."/>
            <person name="Solovyev V."/>
            <person name="Fawcett J.A."/>
            <person name="Sterck L."/>
            <person name="Vandepoele K."/>
            <person name="Grando S.M."/>
            <person name="Toppo S."/>
            <person name="Moser C."/>
            <person name="Lanchbury J."/>
            <person name="Bogden R."/>
            <person name="Skolnick M."/>
            <person name="Sgaramella V."/>
            <person name="Bhatnagar S.K."/>
            <person name="Fontana P."/>
            <person name="Gutin A."/>
            <person name="Van de Peer Y."/>
            <person name="Salamini F."/>
            <person name="Viola R."/>
        </authorList>
    </citation>
    <scope>NUCLEOTIDE SEQUENCE</scope>
</reference>
<organism evidence="3">
    <name type="scientific">Vitis vinifera</name>
    <name type="common">Grape</name>
    <dbReference type="NCBI Taxonomy" id="29760"/>
    <lineage>
        <taxon>Eukaryota</taxon>
        <taxon>Viridiplantae</taxon>
        <taxon>Streptophyta</taxon>
        <taxon>Embryophyta</taxon>
        <taxon>Tracheophyta</taxon>
        <taxon>Spermatophyta</taxon>
        <taxon>Magnoliopsida</taxon>
        <taxon>eudicotyledons</taxon>
        <taxon>Gunneridae</taxon>
        <taxon>Pentapetalae</taxon>
        <taxon>rosids</taxon>
        <taxon>Vitales</taxon>
        <taxon>Vitaceae</taxon>
        <taxon>Viteae</taxon>
        <taxon>Vitis</taxon>
    </lineage>
</organism>
<proteinExistence type="predicted"/>
<keyword evidence="2" id="KW-1133">Transmembrane helix</keyword>
<name>A5AV20_VITVI</name>
<feature type="region of interest" description="Disordered" evidence="1">
    <location>
        <begin position="264"/>
        <end position="353"/>
    </location>
</feature>
<gene>
    <name evidence="3" type="ORF">VITISV_015289</name>
</gene>
<feature type="transmembrane region" description="Helical" evidence="2">
    <location>
        <begin position="526"/>
        <end position="548"/>
    </location>
</feature>
<evidence type="ECO:0000313" key="3">
    <source>
        <dbReference type="EMBL" id="CAN71687.1"/>
    </source>
</evidence>
<keyword evidence="2" id="KW-0812">Transmembrane</keyword>
<dbReference type="Pfam" id="PF03140">
    <property type="entry name" value="DUF247"/>
    <property type="match status" value="1"/>
</dbReference>
<sequence>MEGRQGRRNVGEIEPVGGQPSRNSGHTIDIVEISDEDWIESLRTAEESTQSQSQWPRIPKAPQMLRGTQDFKKFYEPRIISKCPYHHGEPDLGPGEMIKPACARKFLADSNQDIEDLYTNILSNIEAVKECYDWSSTKEYDDKKLARMMLLDGCFLLQFIRSRVSPSTVDMRDVLRDHQINIVQDELFLLENQLPFGVLKLIFEGANFQDGLPMEKKIKEFVTDIGMPEGLSSEIQLEEVNEEPSHLLDLLRSALLGSFKMIRGSQPEQEQEAEKKGESSSSSGGGNGGSQPEQEQEAEKKGESSSSSGGGNGGSQPEQEQEPKKRVESSSSIGGDWSRQPEQENGKSSSSGGGDGGFCCPCKNGKQRGIWQSFRHIKELKAAGIYLKPSKKSFLTEISFESYFFYGYLKLPPITIDDFTKAKFLNMVAYEMCPDAPDDYAVTSYVCFLYDFIDDADDVKELRSKHILHNLLGSDEDVAHIFNEIGNGLVDPEIYGDVKARIQKHYDKRVNTWIAEALHGHFRSPWTFMAVIAAVLILILTGVQTYYAHPGSGVNIYL</sequence>
<accession>A5AV20</accession>
<evidence type="ECO:0000256" key="2">
    <source>
        <dbReference type="SAM" id="Phobius"/>
    </source>
</evidence>
<dbReference type="ExpressionAtlas" id="A5AV20">
    <property type="expression patterns" value="baseline"/>
</dbReference>
<feature type="compositionally biased region" description="Basic and acidic residues" evidence="1">
    <location>
        <begin position="1"/>
        <end position="11"/>
    </location>
</feature>
<evidence type="ECO:0000256" key="1">
    <source>
        <dbReference type="SAM" id="MobiDB-lite"/>
    </source>
</evidence>
<dbReference type="EMBL" id="AM436585">
    <property type="protein sequence ID" value="CAN71687.1"/>
    <property type="molecule type" value="Genomic_DNA"/>
</dbReference>
<dbReference type="InterPro" id="IPR004158">
    <property type="entry name" value="DUF247_pln"/>
</dbReference>
<dbReference type="PANTHER" id="PTHR31549:SF191">
    <property type="entry name" value="DUF247 DOMAIN PROTEIN"/>
    <property type="match status" value="1"/>
</dbReference>